<dbReference type="NCBIfam" id="TIGR04183">
    <property type="entry name" value="Por_Secre_tail"/>
    <property type="match status" value="1"/>
</dbReference>
<evidence type="ECO:0000313" key="4">
    <source>
        <dbReference type="EMBL" id="TPV34219.1"/>
    </source>
</evidence>
<feature type="domain" description="ASPIC/UnbV" evidence="2">
    <location>
        <begin position="452"/>
        <end position="516"/>
    </location>
</feature>
<dbReference type="Pfam" id="PF07593">
    <property type="entry name" value="UnbV_ASPIC"/>
    <property type="match status" value="1"/>
</dbReference>
<dbReference type="Gene3D" id="1.10.606.10">
    <property type="entry name" value="Vanadium-containing Chloroperoxidase, domain 2"/>
    <property type="match status" value="1"/>
</dbReference>
<dbReference type="RefSeq" id="WP_140990113.1">
    <property type="nucleotide sequence ID" value="NZ_VHIQ01000003.1"/>
</dbReference>
<organism evidence="4 5">
    <name type="scientific">Paucihalobacter ruber</name>
    <dbReference type="NCBI Taxonomy" id="2567861"/>
    <lineage>
        <taxon>Bacteria</taxon>
        <taxon>Pseudomonadati</taxon>
        <taxon>Bacteroidota</taxon>
        <taxon>Flavobacteriia</taxon>
        <taxon>Flavobacteriales</taxon>
        <taxon>Flavobacteriaceae</taxon>
        <taxon>Paucihalobacter</taxon>
    </lineage>
</organism>
<keyword evidence="1" id="KW-0732">Signal</keyword>
<reference evidence="4 5" key="1">
    <citation type="submission" date="2019-06" db="EMBL/GenBank/DDBJ databases">
        <title>Flavobacteriaceae Paucihalobacterium erythroidium CWB-1, complete genome.</title>
        <authorList>
            <person name="Wu S."/>
        </authorList>
    </citation>
    <scope>NUCLEOTIDE SEQUENCE [LARGE SCALE GENOMIC DNA]</scope>
    <source>
        <strain evidence="4 5">CWB-1</strain>
    </source>
</reference>
<evidence type="ECO:0000259" key="3">
    <source>
        <dbReference type="Pfam" id="PF18962"/>
    </source>
</evidence>
<dbReference type="SUPFAM" id="SSF48317">
    <property type="entry name" value="Acid phosphatase/Vanadium-dependent haloperoxidase"/>
    <property type="match status" value="1"/>
</dbReference>
<dbReference type="GO" id="GO:0004601">
    <property type="term" value="F:peroxidase activity"/>
    <property type="evidence" value="ECO:0007669"/>
    <property type="project" value="InterPro"/>
</dbReference>
<dbReference type="OrthoDB" id="9780455at2"/>
<feature type="domain" description="Secretion system C-terminal sorting" evidence="3">
    <location>
        <begin position="1278"/>
        <end position="1344"/>
    </location>
</feature>
<dbReference type="InterPro" id="IPR036938">
    <property type="entry name" value="PAP2/HPO_sf"/>
</dbReference>
<evidence type="ECO:0000313" key="5">
    <source>
        <dbReference type="Proteomes" id="UP000317332"/>
    </source>
</evidence>
<dbReference type="InterPro" id="IPR016119">
    <property type="entry name" value="Br/Cl_peroxidase_C"/>
</dbReference>
<keyword evidence="5" id="KW-1185">Reference proteome</keyword>
<dbReference type="InterPro" id="IPR011519">
    <property type="entry name" value="UnbV_ASPIC"/>
</dbReference>
<evidence type="ECO:0000256" key="1">
    <source>
        <dbReference type="ARBA" id="ARBA00022729"/>
    </source>
</evidence>
<gene>
    <name evidence="4" type="ORF">FJ651_08670</name>
</gene>
<dbReference type="InterPro" id="IPR028994">
    <property type="entry name" value="Integrin_alpha_N"/>
</dbReference>
<dbReference type="EMBL" id="VHIQ01000003">
    <property type="protein sequence ID" value="TPV34219.1"/>
    <property type="molecule type" value="Genomic_DNA"/>
</dbReference>
<dbReference type="Gene3D" id="2.130.10.130">
    <property type="entry name" value="Integrin alpha, N-terminal"/>
    <property type="match status" value="2"/>
</dbReference>
<dbReference type="PANTHER" id="PTHR16026:SF0">
    <property type="entry name" value="CARTILAGE ACIDIC PROTEIN 1"/>
    <property type="match status" value="1"/>
</dbReference>
<sequence>MIKTLQNHIAFIFIISFVLTINSLKAQNFDRIENVSSLGNLRENNGVAVADYDQDGDLDIFVVAKAKDDQNNPVTLSRLYRNNNDGSFTDVTEAAGLTDLYSQLENPGFFFGLDGFKFGAFWGDYNNDGYPDIFFTHLEKVQLFRNQGNGVFVEVTVPAGINQFNGFGNTNALWFDYNNDGYLDLFISDWRRNSNSRNTLYRNNGNETFTDVTAQTGISSFNNDYSFVAFPFDFNDDGFMDIFVMNDFSAPNQLFINQGGNSFTEEAANYGVNQGVDAMGFTVGDFNKDGYFDFYITAIDENILLQNNGTNNFTDVAQAFGVRETGWSWGTRFSDFDLDGDEDLIVVNGFDFADFGFGGGNSEENNFYFENTVSQGNIGFIDQSAASGFNAETISVEVLDFDYDNDGDLDVYITNADRASYFYENKLINFDQEHSYNWFKIILQGTVSNRDAIGTKIKLTTPEGEFIRYYTGVGFLGQSLLPVHFGLAQSTQVTSIEITWPSGLVETHQDLTSNITIKATEGNGYVILDIQPSQKRYGCTDPNSCNYNPDATLDDGSCEYLPSNPIVGVSNSGFLSVNTYSYQIISGSVAQWEVTGGHILEGQGTNTITVEWDIAETGQITVTELNETCNGLPVSLEVNLSIEELPDNISIARLWNEALLGAIRRDFARPNVHARNLFHSSVAMYDIWAIYDDQAETYLLGKTVNNFSSNLQDFILIESKEESVKKAISYAMYRLLSHRFRNSPGREASQRRFDIIMDQLGYDTSFVPTNYQFGNAAALGNYVAQVIINYGNIDNSREASDYDNRFYQPINPPLILNTYELGNIVDINRWQPLTFDTFIDQSGNLIEGSTPIFMGPEWGQVHPFALNESDKATYQRDGNSYPVYLDPGTPPLLNLENSDQNSDLFKWNFSLVSVWSAHLDPADNVMIDISPRTIGNVDFNSFPTNFSGHQQFYNLFEGGDIGQGHAVNPKTNQPYQTQMVPRGDYTRVLAEFWADGPDSETPPGHWFTILNYVNDHPEFEKRFNGRGEILDDLEWDVKAYFVLGGAVHDAAVAAWGVKGWYDYVRPISAIRYMATLGQSTNASLPNYHVAGLPLIPGYIETVEVGDALAGPNNINIGKIKVKAWRGHDFVSNSETDIAGVGWILGERWWPYQRPSFVTPPFAGYVSGHSTFSRAAAEVLTLITGDEFFPGGMGQFVAKQNDFLVFEKGPSVDIVMQWATYRDASDQTSLSRIWGGIHPPADDIPGRIMGDLVGKRAYAFAVPYFNSEQEVVSTDNVVIYPNPVLDRTIFVTGTNTNDSFDLFDINGRRIKIESVFFNESSGVTQINLPSNTATGMYILRAKGVSKVLIIKN</sequence>
<name>A0A506PKP7_9FLAO</name>
<comment type="caution">
    <text evidence="4">The sequence shown here is derived from an EMBL/GenBank/DDBJ whole genome shotgun (WGS) entry which is preliminary data.</text>
</comment>
<accession>A0A506PKP7</accession>
<dbReference type="SUPFAM" id="SSF69318">
    <property type="entry name" value="Integrin alpha N-terminal domain"/>
    <property type="match status" value="1"/>
</dbReference>
<dbReference type="Proteomes" id="UP000317332">
    <property type="component" value="Unassembled WGS sequence"/>
</dbReference>
<dbReference type="InterPro" id="IPR026444">
    <property type="entry name" value="Secre_tail"/>
</dbReference>
<dbReference type="CDD" id="cd03398">
    <property type="entry name" value="PAP2_haloperoxidase"/>
    <property type="match status" value="1"/>
</dbReference>
<protein>
    <submittedName>
        <fullName evidence="4">T9SS type A sorting domain-containing protein</fullName>
    </submittedName>
</protein>
<evidence type="ECO:0000259" key="2">
    <source>
        <dbReference type="Pfam" id="PF07593"/>
    </source>
</evidence>
<dbReference type="InterPro" id="IPR027039">
    <property type="entry name" value="Crtac1"/>
</dbReference>
<proteinExistence type="predicted"/>
<dbReference type="InterPro" id="IPR013517">
    <property type="entry name" value="FG-GAP"/>
</dbReference>
<dbReference type="Pfam" id="PF13517">
    <property type="entry name" value="FG-GAP_3"/>
    <property type="match status" value="2"/>
</dbReference>
<dbReference type="Pfam" id="PF18962">
    <property type="entry name" value="Por_Secre_tail"/>
    <property type="match status" value="1"/>
</dbReference>
<dbReference type="PANTHER" id="PTHR16026">
    <property type="entry name" value="CARTILAGE ACIDIC PROTEIN 1"/>
    <property type="match status" value="1"/>
</dbReference>